<reference evidence="5" key="1">
    <citation type="journal article" date="2011" name="PLoS Biol.">
        <title>Gene gain and loss during evolution of obligate parasitism in the white rust pathogen of Arabidopsis thaliana.</title>
        <authorList>
            <person name="Kemen E."/>
            <person name="Gardiner A."/>
            <person name="Schultz-Larsen T."/>
            <person name="Kemen A.C."/>
            <person name="Balmuth A.L."/>
            <person name="Robert-Seilaniantz A."/>
            <person name="Bailey K."/>
            <person name="Holub E."/>
            <person name="Studholme D.J."/>
            <person name="Maclean D."/>
            <person name="Jones J.D."/>
        </authorList>
    </citation>
    <scope>NUCLEOTIDE SEQUENCE</scope>
</reference>
<evidence type="ECO:0000259" key="4">
    <source>
        <dbReference type="Pfam" id="PF08450"/>
    </source>
</evidence>
<protein>
    <submittedName>
        <fullName evidence="5">Gluconolactonase (Precursor) putative</fullName>
    </submittedName>
</protein>
<feature type="signal peptide" evidence="3">
    <location>
        <begin position="1"/>
        <end position="23"/>
    </location>
</feature>
<feature type="chain" id="PRO_5003263500" evidence="3">
    <location>
        <begin position="24"/>
        <end position="741"/>
    </location>
</feature>
<proteinExistence type="predicted"/>
<feature type="compositionally biased region" description="Polar residues" evidence="2">
    <location>
        <begin position="171"/>
        <end position="180"/>
    </location>
</feature>
<accession>F0WLD1</accession>
<keyword evidence="3" id="KW-0732">Signal</keyword>
<keyword evidence="1" id="KW-0378">Hydrolase</keyword>
<gene>
    <name evidence="5" type="primary">AlNc14C143G7319</name>
    <name evidence="5" type="ORF">ALNC14_082370</name>
</gene>
<dbReference type="InterPro" id="IPR051262">
    <property type="entry name" value="SMP-30/CGR1_Lactonase"/>
</dbReference>
<organism evidence="5">
    <name type="scientific">Albugo laibachii Nc14</name>
    <dbReference type="NCBI Taxonomy" id="890382"/>
    <lineage>
        <taxon>Eukaryota</taxon>
        <taxon>Sar</taxon>
        <taxon>Stramenopiles</taxon>
        <taxon>Oomycota</taxon>
        <taxon>Peronosporomycetes</taxon>
        <taxon>Albuginales</taxon>
        <taxon>Albuginaceae</taxon>
        <taxon>Albugo</taxon>
    </lineage>
</organism>
<dbReference type="SUPFAM" id="SSF63829">
    <property type="entry name" value="Calcium-dependent phosphotriesterase"/>
    <property type="match status" value="1"/>
</dbReference>
<dbReference type="AlphaFoldDB" id="F0WLD1"/>
<dbReference type="PANTHER" id="PTHR47572">
    <property type="entry name" value="LIPOPROTEIN-RELATED"/>
    <property type="match status" value="1"/>
</dbReference>
<dbReference type="Gene3D" id="2.120.10.30">
    <property type="entry name" value="TolB, C-terminal domain"/>
    <property type="match status" value="1"/>
</dbReference>
<reference evidence="5" key="2">
    <citation type="submission" date="2011-02" db="EMBL/GenBank/DDBJ databases">
        <authorList>
            <person name="MacLean D."/>
        </authorList>
    </citation>
    <scope>NUCLEOTIDE SEQUENCE</scope>
</reference>
<dbReference type="InterPro" id="IPR011042">
    <property type="entry name" value="6-blade_b-propeller_TolB-like"/>
</dbReference>
<dbReference type="PANTHER" id="PTHR47572:SF4">
    <property type="entry name" value="LACTONASE DRP35"/>
    <property type="match status" value="1"/>
</dbReference>
<feature type="region of interest" description="Disordered" evidence="2">
    <location>
        <begin position="145"/>
        <end position="220"/>
    </location>
</feature>
<feature type="compositionally biased region" description="Polar residues" evidence="2">
    <location>
        <begin position="277"/>
        <end position="313"/>
    </location>
</feature>
<feature type="region of interest" description="Disordered" evidence="2">
    <location>
        <begin position="276"/>
        <end position="313"/>
    </location>
</feature>
<name>F0WLD1_9STRA</name>
<evidence type="ECO:0000256" key="1">
    <source>
        <dbReference type="ARBA" id="ARBA00022801"/>
    </source>
</evidence>
<dbReference type="Pfam" id="PF08450">
    <property type="entry name" value="SGL"/>
    <property type="match status" value="1"/>
</dbReference>
<evidence type="ECO:0000256" key="2">
    <source>
        <dbReference type="SAM" id="MobiDB-lite"/>
    </source>
</evidence>
<dbReference type="EMBL" id="FR824188">
    <property type="protein sequence ID" value="CCA22094.1"/>
    <property type="molecule type" value="Genomic_DNA"/>
</dbReference>
<feature type="compositionally biased region" description="Basic and acidic residues" evidence="2">
    <location>
        <begin position="151"/>
        <end position="167"/>
    </location>
</feature>
<dbReference type="GO" id="GO:0016787">
    <property type="term" value="F:hydrolase activity"/>
    <property type="evidence" value="ECO:0007669"/>
    <property type="project" value="UniProtKB-KW"/>
</dbReference>
<dbReference type="InterPro" id="IPR013658">
    <property type="entry name" value="SGL"/>
</dbReference>
<feature type="domain" description="SMP-30/Gluconolactonase/LRE-like region" evidence="4">
    <location>
        <begin position="408"/>
        <end position="709"/>
    </location>
</feature>
<dbReference type="HOGENOM" id="CLU_025023_1_0_1"/>
<feature type="compositionally biased region" description="Polar residues" evidence="2">
    <location>
        <begin position="200"/>
        <end position="213"/>
    </location>
</feature>
<sequence length="741" mass="80790">MSWKAFTFCCTTFVSIFLLCTYCDDTLNQIGGNESYSSEQVDLLVKLIIDDYSNYPRSGPKSLIRLRPPVYTTRMLASENDSGRSDLEKQARAVYPLYRETHNLETSKGTQEDFNYFYRVIFPKLMRRANKLLKIEDVNKVKPKIITDSNPRSDDDTTESKGIKGEDLSSMGRSRTSSANAYKKNHLSENKKDTGAVTGSMDTSNTKKNPNKLSTKKILPGQLSVDIPDKEKAGASVVSKTLVSPSEKNSAVGRKPAAKKDATVEDMMEIVDAAVAQTGTKPSASKLGSSQDKGRSSVSGTLDTSTGTMSASGVASGTLRVNTIGSTMTLSSKLSFITKIYTPELAGRVASLRDNTKNMQTVVQSTQGNQAVSSTRRNRLLLQGPVVVTGLEGPQGRHLMSEMPDFTIFFCDVNGNAVWKWDREARHDVFRGKTDASHSNSTESKNANFDRGSDICTDASVTVTVSAYQSGCSRQNHPEGCEDVYYKGCGGLTINPLTNRVVVARTGGRTIGTMSFKKVGGICQGRIVDAITHYRGRKFNSPTYVEYTSAGVLYFTDSPLGFANSLSDLDNDTFDTSPLREIPFNGVYWLQNVSNATVALADCSMDRPNKIAFSPEEDTMYITNSRRGNSYVKAFDINSDGSIGSSRIFFNFTVHPELDTDEGYAEGIKVDSTGNVYVVAYKAVHIFDPNGTIIGVLVSSQRINDLVFGNGQIFITGEFGIVAQLGNVLPATPIRQTALAC</sequence>
<evidence type="ECO:0000256" key="3">
    <source>
        <dbReference type="SAM" id="SignalP"/>
    </source>
</evidence>
<evidence type="ECO:0000313" key="5">
    <source>
        <dbReference type="EMBL" id="CCA22094.1"/>
    </source>
</evidence>